<dbReference type="AlphaFoldDB" id="A0A1G8HMY6"/>
<evidence type="ECO:0000256" key="4">
    <source>
        <dbReference type="ARBA" id="ARBA00022737"/>
    </source>
</evidence>
<dbReference type="GO" id="GO:0006813">
    <property type="term" value="P:potassium ion transport"/>
    <property type="evidence" value="ECO:0007669"/>
    <property type="project" value="InterPro"/>
</dbReference>
<dbReference type="STRING" id="930129.SAMN05216352_104334"/>
<evidence type="ECO:0000256" key="5">
    <source>
        <dbReference type="ARBA" id="ARBA00022989"/>
    </source>
</evidence>
<dbReference type="InterPro" id="IPR051679">
    <property type="entry name" value="DASS-Related_Transporters"/>
</dbReference>
<dbReference type="InterPro" id="IPR004680">
    <property type="entry name" value="Cit_transptr-like_dom"/>
</dbReference>
<name>A0A1G8HMY6_9BACI</name>
<feature type="domain" description="RCK C-terminal" evidence="8">
    <location>
        <begin position="208"/>
        <end position="292"/>
    </location>
</feature>
<feature type="transmembrane region" description="Helical" evidence="7">
    <location>
        <begin position="574"/>
        <end position="594"/>
    </location>
</feature>
<feature type="transmembrane region" description="Helical" evidence="7">
    <location>
        <begin position="135"/>
        <end position="154"/>
    </location>
</feature>
<feature type="transmembrane region" description="Helical" evidence="7">
    <location>
        <begin position="174"/>
        <end position="197"/>
    </location>
</feature>
<dbReference type="PANTHER" id="PTHR43652:SF2">
    <property type="entry name" value="BASIC AMINO ACID ANTIPORTER YFCC-RELATED"/>
    <property type="match status" value="1"/>
</dbReference>
<evidence type="ECO:0000256" key="1">
    <source>
        <dbReference type="ARBA" id="ARBA00004141"/>
    </source>
</evidence>
<dbReference type="RefSeq" id="WP_170031900.1">
    <property type="nucleotide sequence ID" value="NZ_FNDU01000004.1"/>
</dbReference>
<keyword evidence="4" id="KW-0677">Repeat</keyword>
<feature type="transmembrane region" description="Helical" evidence="7">
    <location>
        <begin position="450"/>
        <end position="470"/>
    </location>
</feature>
<dbReference type="Pfam" id="PF02080">
    <property type="entry name" value="TrkA_C"/>
    <property type="match status" value="1"/>
</dbReference>
<evidence type="ECO:0000256" key="7">
    <source>
        <dbReference type="SAM" id="Phobius"/>
    </source>
</evidence>
<dbReference type="InterPro" id="IPR006037">
    <property type="entry name" value="RCK_C"/>
</dbReference>
<accession>A0A1G8HMY6</accession>
<feature type="transmembrane region" description="Helical" evidence="7">
    <location>
        <begin position="6"/>
        <end position="21"/>
    </location>
</feature>
<reference evidence="9 10" key="1">
    <citation type="submission" date="2016-10" db="EMBL/GenBank/DDBJ databases">
        <authorList>
            <person name="de Groot N.N."/>
        </authorList>
    </citation>
    <scope>NUCLEOTIDE SEQUENCE [LARGE SCALE GENOMIC DNA]</scope>
    <source>
        <strain evidence="10">P4B,CCM 7963,CECT 7998,DSM 25260,IBRC-M 10614,KCTC 13821</strain>
    </source>
</reference>
<dbReference type="PANTHER" id="PTHR43652">
    <property type="entry name" value="BASIC AMINO ACID ANTIPORTER YFCC-RELATED"/>
    <property type="match status" value="1"/>
</dbReference>
<dbReference type="SUPFAM" id="SSF116726">
    <property type="entry name" value="TrkA C-terminal domain-like"/>
    <property type="match status" value="2"/>
</dbReference>
<evidence type="ECO:0000256" key="2">
    <source>
        <dbReference type="ARBA" id="ARBA00022448"/>
    </source>
</evidence>
<evidence type="ECO:0000313" key="9">
    <source>
        <dbReference type="EMBL" id="SDI08033.1"/>
    </source>
</evidence>
<dbReference type="GO" id="GO:0008324">
    <property type="term" value="F:monoatomic cation transmembrane transporter activity"/>
    <property type="evidence" value="ECO:0007669"/>
    <property type="project" value="InterPro"/>
</dbReference>
<gene>
    <name evidence="9" type="ORF">SAMN05216352_104334</name>
</gene>
<dbReference type="Pfam" id="PF03600">
    <property type="entry name" value="CitMHS"/>
    <property type="match status" value="1"/>
</dbReference>
<keyword evidence="2" id="KW-0813">Transport</keyword>
<dbReference type="Gene3D" id="3.30.70.1450">
    <property type="entry name" value="Regulator of K+ conductance, C-terminal domain"/>
    <property type="match status" value="2"/>
</dbReference>
<feature type="transmembrane region" description="Helical" evidence="7">
    <location>
        <begin position="405"/>
        <end position="438"/>
    </location>
</feature>
<proteinExistence type="predicted"/>
<evidence type="ECO:0000313" key="10">
    <source>
        <dbReference type="Proteomes" id="UP000199017"/>
    </source>
</evidence>
<feature type="transmembrane region" description="Helical" evidence="7">
    <location>
        <begin position="508"/>
        <end position="529"/>
    </location>
</feature>
<evidence type="ECO:0000256" key="6">
    <source>
        <dbReference type="ARBA" id="ARBA00023136"/>
    </source>
</evidence>
<dbReference type="EMBL" id="FNDU01000004">
    <property type="protein sequence ID" value="SDI08033.1"/>
    <property type="molecule type" value="Genomic_DNA"/>
</dbReference>
<keyword evidence="5 7" id="KW-1133">Transmembrane helix</keyword>
<sequence>MTWEMAVTGIVILAMMGALIKEAARPEVILLTALFVLLLTGILTPAQAVQGFYNQGMLTIGLLCIVAGAVQKSGLVERFVENVLNNGHSPRQSLLRIMVPSSLFSGVLNNTPIVAAFTPYVRQWCEKHDVAPSKFLLPISFATIAGGTMTLIGTSTNLVVHGMLIERGFAGFSFFQLAIIGVPITLFLIVFMIGIGLRMLPNRVPTMPYYNTDKNQKRFSAEMVVEPNGDFAGKTIKQAGLHQKNGVELLGIVRKGKVLENYSSSFKLKAHDYLLLIGSLNDIAYLEGRDGLQLDTGAAYQLDGLRQGESQLLEVVVTHYSSLLFKKMKDTLFPQQFDAAIVGVHRYDDQHVQRMEEITIKPGDTLLLLAGPDFENRTSTRNEFTILRTNKSSNPFQPFPAWKRFLPIILFGMMIVLAAAQIISIFTAAAVTVMLLLVLNILPVREMKNYIPFQVLIVISAAFGIGEAMLKTGAATYLAEMMLQWMAPFGLIGIFILLYVLTNILTEVITNNAAAIIMLPVAIETAAILGIQITPLAVIVAIAASASFITPIGYQTNLFVYGQGGYRFIDFMKIGIPVSLMVMAITVSITWTVWG</sequence>
<feature type="transmembrane region" description="Helical" evidence="7">
    <location>
        <begin position="28"/>
        <end position="46"/>
    </location>
</feature>
<dbReference type="GO" id="GO:0005886">
    <property type="term" value="C:plasma membrane"/>
    <property type="evidence" value="ECO:0007669"/>
    <property type="project" value="TreeGrafter"/>
</dbReference>
<evidence type="ECO:0000256" key="3">
    <source>
        <dbReference type="ARBA" id="ARBA00022692"/>
    </source>
</evidence>
<dbReference type="InterPro" id="IPR036721">
    <property type="entry name" value="RCK_C_sf"/>
</dbReference>
<keyword evidence="3 7" id="KW-0812">Transmembrane</keyword>
<keyword evidence="10" id="KW-1185">Reference proteome</keyword>
<dbReference type="Proteomes" id="UP000199017">
    <property type="component" value="Unassembled WGS sequence"/>
</dbReference>
<feature type="transmembrane region" description="Helical" evidence="7">
    <location>
        <begin position="536"/>
        <end position="554"/>
    </location>
</feature>
<feature type="domain" description="RCK C-terminal" evidence="8">
    <location>
        <begin position="300"/>
        <end position="384"/>
    </location>
</feature>
<keyword evidence="6 7" id="KW-0472">Membrane</keyword>
<dbReference type="PROSITE" id="PS51202">
    <property type="entry name" value="RCK_C"/>
    <property type="match status" value="2"/>
</dbReference>
<comment type="subcellular location">
    <subcellularLocation>
        <location evidence="1">Membrane</location>
        <topology evidence="1">Multi-pass membrane protein</topology>
    </subcellularLocation>
</comment>
<organism evidence="9 10">
    <name type="scientific">Alteribacillus bidgolensis</name>
    <dbReference type="NCBI Taxonomy" id="930129"/>
    <lineage>
        <taxon>Bacteria</taxon>
        <taxon>Bacillati</taxon>
        <taxon>Bacillota</taxon>
        <taxon>Bacilli</taxon>
        <taxon>Bacillales</taxon>
        <taxon>Bacillaceae</taxon>
        <taxon>Alteribacillus</taxon>
    </lineage>
</organism>
<evidence type="ECO:0000259" key="8">
    <source>
        <dbReference type="PROSITE" id="PS51202"/>
    </source>
</evidence>
<protein>
    <submittedName>
        <fullName evidence="9">TrkA-C domain-containing protein</fullName>
    </submittedName>
</protein>
<feature type="transmembrane region" description="Helical" evidence="7">
    <location>
        <begin position="482"/>
        <end position="502"/>
    </location>
</feature>